<keyword evidence="2" id="KW-1185">Reference proteome</keyword>
<proteinExistence type="predicted"/>
<protein>
    <submittedName>
        <fullName evidence="1">Uncharacterized protein</fullName>
    </submittedName>
</protein>
<name>A0A2H3DPX3_ARMGA</name>
<organism evidence="1 2">
    <name type="scientific">Armillaria gallica</name>
    <name type="common">Bulbous honey fungus</name>
    <name type="synonym">Armillaria bulbosa</name>
    <dbReference type="NCBI Taxonomy" id="47427"/>
    <lineage>
        <taxon>Eukaryota</taxon>
        <taxon>Fungi</taxon>
        <taxon>Dikarya</taxon>
        <taxon>Basidiomycota</taxon>
        <taxon>Agaricomycotina</taxon>
        <taxon>Agaricomycetes</taxon>
        <taxon>Agaricomycetidae</taxon>
        <taxon>Agaricales</taxon>
        <taxon>Marasmiineae</taxon>
        <taxon>Physalacriaceae</taxon>
        <taxon>Armillaria</taxon>
    </lineage>
</organism>
<accession>A0A2H3DPX3</accession>
<evidence type="ECO:0000313" key="1">
    <source>
        <dbReference type="EMBL" id="PBK97255.1"/>
    </source>
</evidence>
<sequence length="166" mass="18542">MSFYAQIETDLGLKLFGLEEFVATVPHFRALEKSQSALWRAQLTEKQTITHFEIYDSIPLDIVTLGQSRRCVDSQMDIFNEEARAITSYGWRVPSNYALCSGGGSSSPAKSTSDFFNMNVPNNVNHISEPRVLSPRARLSPKQASFKLRPCASPNSARFRLGTTGY</sequence>
<dbReference type="OrthoDB" id="3020344at2759"/>
<dbReference type="InParanoid" id="A0A2H3DPX3"/>
<dbReference type="Proteomes" id="UP000217790">
    <property type="component" value="Unassembled WGS sequence"/>
</dbReference>
<dbReference type="EMBL" id="KZ293649">
    <property type="protein sequence ID" value="PBK97255.1"/>
    <property type="molecule type" value="Genomic_DNA"/>
</dbReference>
<dbReference type="AlphaFoldDB" id="A0A2H3DPX3"/>
<reference evidence="2" key="1">
    <citation type="journal article" date="2017" name="Nat. Ecol. Evol.">
        <title>Genome expansion and lineage-specific genetic innovations in the forest pathogenic fungi Armillaria.</title>
        <authorList>
            <person name="Sipos G."/>
            <person name="Prasanna A.N."/>
            <person name="Walter M.C."/>
            <person name="O'Connor E."/>
            <person name="Balint B."/>
            <person name="Krizsan K."/>
            <person name="Kiss B."/>
            <person name="Hess J."/>
            <person name="Varga T."/>
            <person name="Slot J."/>
            <person name="Riley R."/>
            <person name="Boka B."/>
            <person name="Rigling D."/>
            <person name="Barry K."/>
            <person name="Lee J."/>
            <person name="Mihaltcheva S."/>
            <person name="LaButti K."/>
            <person name="Lipzen A."/>
            <person name="Waldron R."/>
            <person name="Moloney N.M."/>
            <person name="Sperisen C."/>
            <person name="Kredics L."/>
            <person name="Vagvoelgyi C."/>
            <person name="Patrignani A."/>
            <person name="Fitzpatrick D."/>
            <person name="Nagy I."/>
            <person name="Doyle S."/>
            <person name="Anderson J.B."/>
            <person name="Grigoriev I.V."/>
            <person name="Gueldener U."/>
            <person name="Muensterkoetter M."/>
            <person name="Nagy L.G."/>
        </authorList>
    </citation>
    <scope>NUCLEOTIDE SEQUENCE [LARGE SCALE GENOMIC DNA]</scope>
    <source>
        <strain evidence="2">Ar21-2</strain>
    </source>
</reference>
<gene>
    <name evidence="1" type="ORF">ARMGADRAFT_631457</name>
</gene>
<evidence type="ECO:0000313" key="2">
    <source>
        <dbReference type="Proteomes" id="UP000217790"/>
    </source>
</evidence>